<evidence type="ECO:0000313" key="2">
    <source>
        <dbReference type="EMBL" id="EFG56203.1"/>
    </source>
</evidence>
<evidence type="ECO:0000256" key="1">
    <source>
        <dbReference type="SAM" id="Phobius"/>
    </source>
</evidence>
<protein>
    <submittedName>
        <fullName evidence="2">Uncharacterized protein</fullName>
    </submittedName>
</protein>
<dbReference type="Proteomes" id="UP000004069">
    <property type="component" value="Unassembled WGS sequence"/>
</dbReference>
<keyword evidence="3" id="KW-1185">Reference proteome</keyword>
<evidence type="ECO:0000313" key="3">
    <source>
        <dbReference type="Proteomes" id="UP000004069"/>
    </source>
</evidence>
<organism evidence="2 3">
    <name type="scientific">Lactobacillus amylolyticus DSM 11664</name>
    <dbReference type="NCBI Taxonomy" id="585524"/>
    <lineage>
        <taxon>Bacteria</taxon>
        <taxon>Bacillati</taxon>
        <taxon>Bacillota</taxon>
        <taxon>Bacilli</taxon>
        <taxon>Lactobacillales</taxon>
        <taxon>Lactobacillaceae</taxon>
        <taxon>Lactobacillus</taxon>
    </lineage>
</organism>
<name>D4YRK8_9LACO</name>
<accession>D4YRK8</accession>
<keyword evidence="1" id="KW-0812">Transmembrane</keyword>
<feature type="transmembrane region" description="Helical" evidence="1">
    <location>
        <begin position="20"/>
        <end position="39"/>
    </location>
</feature>
<comment type="caution">
    <text evidence="2">The sequence shown here is derived from an EMBL/GenBank/DDBJ whole genome shotgun (WGS) entry which is preliminary data.</text>
</comment>
<keyword evidence="1" id="KW-1133">Transmembrane helix</keyword>
<reference evidence="2 3" key="1">
    <citation type="submission" date="2010-04" db="EMBL/GenBank/DDBJ databases">
        <authorList>
            <person name="Muzny D."/>
            <person name="Qin X."/>
            <person name="Deng J."/>
            <person name="Jiang H."/>
            <person name="Liu Y."/>
            <person name="Qu J."/>
            <person name="Song X.-Z."/>
            <person name="Zhang L."/>
            <person name="Thornton R."/>
            <person name="Coyle M."/>
            <person name="Francisco L."/>
            <person name="Jackson L."/>
            <person name="Javaid M."/>
            <person name="Korchina V."/>
            <person name="Kovar C."/>
            <person name="Mata R."/>
            <person name="Mathew T."/>
            <person name="Ngo R."/>
            <person name="Nguyen L."/>
            <person name="Nguyen N."/>
            <person name="Okwuonu G."/>
            <person name="Ongeri F."/>
            <person name="Pham C."/>
            <person name="Simmons D."/>
            <person name="Wilczek-Boney K."/>
            <person name="Hale W."/>
            <person name="Jakkamsetti A."/>
            <person name="Pham P."/>
            <person name="Ruth R."/>
            <person name="San Lucas F."/>
            <person name="Warren J."/>
            <person name="Zhang J."/>
            <person name="Zhao Z."/>
            <person name="Zhou C."/>
            <person name="Zhu D."/>
            <person name="Lee S."/>
            <person name="Bess C."/>
            <person name="Blankenburg K."/>
            <person name="Forbes L."/>
            <person name="Fu Q."/>
            <person name="Gubbala S."/>
            <person name="Hirani K."/>
            <person name="Jayaseelan J.C."/>
            <person name="Lara F."/>
            <person name="Munidasa M."/>
            <person name="Palculict T."/>
            <person name="Patil S."/>
            <person name="Pu L.-L."/>
            <person name="Saada N."/>
            <person name="Tang L."/>
            <person name="Weissenberger G."/>
            <person name="Zhu Y."/>
            <person name="Hemphill L."/>
            <person name="Shang Y."/>
            <person name="Youmans B."/>
            <person name="Ayvaz T."/>
            <person name="Ross M."/>
            <person name="Santibanez J."/>
            <person name="Aqrawi P."/>
            <person name="Gross S."/>
            <person name="Joshi V."/>
            <person name="Fowler G."/>
            <person name="Nazareth L."/>
            <person name="Reid J."/>
            <person name="Worley K."/>
            <person name="Petrosino J."/>
            <person name="Highlander S."/>
            <person name="Gibbs R."/>
        </authorList>
    </citation>
    <scope>NUCLEOTIDE SEQUENCE [LARGE SCALE GENOMIC DNA]</scope>
    <source>
        <strain evidence="2 3">DSM 11664</strain>
    </source>
</reference>
<dbReference type="AlphaFoldDB" id="D4YRK8"/>
<proteinExistence type="predicted"/>
<sequence>MQFYLVFPLLVWLFKKTEDHHNTVLAISAAIQMIMLFYVK</sequence>
<keyword evidence="1" id="KW-0472">Membrane</keyword>
<dbReference type="EMBL" id="ADNY01000007">
    <property type="protein sequence ID" value="EFG56203.1"/>
    <property type="molecule type" value="Genomic_DNA"/>
</dbReference>
<gene>
    <name evidence="2" type="ORF">HMPREF0493_0136</name>
</gene>